<keyword evidence="1" id="KW-0732">Signal</keyword>
<dbReference type="InterPro" id="IPR013320">
    <property type="entry name" value="ConA-like_dom_sf"/>
</dbReference>
<comment type="caution">
    <text evidence="4">The sequence shown here is derived from an EMBL/GenBank/DDBJ whole genome shotgun (WGS) entry which is preliminary data.</text>
</comment>
<evidence type="ECO:0000259" key="3">
    <source>
        <dbReference type="SMART" id="SM00560"/>
    </source>
</evidence>
<dbReference type="SUPFAM" id="SSF49899">
    <property type="entry name" value="Concanavalin A-like lectins/glucanases"/>
    <property type="match status" value="2"/>
</dbReference>
<dbReference type="RefSeq" id="WP_306827496.1">
    <property type="nucleotide sequence ID" value="NZ_JAUSRA010000001.1"/>
</dbReference>
<dbReference type="Pfam" id="PF13385">
    <property type="entry name" value="Laminin_G_3"/>
    <property type="match status" value="2"/>
</dbReference>
<dbReference type="InterPro" id="IPR042837">
    <property type="entry name" value="PTX3"/>
</dbReference>
<feature type="domain" description="LamG-like jellyroll fold" evidence="3">
    <location>
        <begin position="139"/>
        <end position="279"/>
    </location>
</feature>
<evidence type="ECO:0000313" key="4">
    <source>
        <dbReference type="EMBL" id="MDP9792629.1"/>
    </source>
</evidence>
<keyword evidence="2" id="KW-1015">Disulfide bond</keyword>
<dbReference type="EMBL" id="JAUSRA010000001">
    <property type="protein sequence ID" value="MDP9792629.1"/>
    <property type="molecule type" value="Genomic_DNA"/>
</dbReference>
<accession>A0ABT9MMH6</accession>
<organism evidence="4 5">
    <name type="scientific">Catenuloplanes nepalensis</name>
    <dbReference type="NCBI Taxonomy" id="587533"/>
    <lineage>
        <taxon>Bacteria</taxon>
        <taxon>Bacillati</taxon>
        <taxon>Actinomycetota</taxon>
        <taxon>Actinomycetes</taxon>
        <taxon>Micromonosporales</taxon>
        <taxon>Micromonosporaceae</taxon>
        <taxon>Catenuloplanes</taxon>
    </lineage>
</organism>
<dbReference type="Gene3D" id="2.60.120.200">
    <property type="match status" value="2"/>
</dbReference>
<dbReference type="PANTHER" id="PTHR46943">
    <property type="entry name" value="PENTRAXIN-RELATED PROTEIN PTX3"/>
    <property type="match status" value="1"/>
</dbReference>
<evidence type="ECO:0000313" key="5">
    <source>
        <dbReference type="Proteomes" id="UP001240984"/>
    </source>
</evidence>
<evidence type="ECO:0000256" key="2">
    <source>
        <dbReference type="ARBA" id="ARBA00023157"/>
    </source>
</evidence>
<gene>
    <name evidence="4" type="ORF">J2S43_001141</name>
</gene>
<dbReference type="SMART" id="SM00560">
    <property type="entry name" value="LamGL"/>
    <property type="match status" value="2"/>
</dbReference>
<proteinExistence type="predicted"/>
<dbReference type="PANTHER" id="PTHR46943:SF1">
    <property type="entry name" value="PENTRAXIN-RELATED PROTEIN PTX3"/>
    <property type="match status" value="1"/>
</dbReference>
<dbReference type="InterPro" id="IPR006558">
    <property type="entry name" value="LamG-like"/>
</dbReference>
<name>A0ABT9MMH6_9ACTN</name>
<keyword evidence="5" id="KW-1185">Reference proteome</keyword>
<evidence type="ECO:0000256" key="1">
    <source>
        <dbReference type="ARBA" id="ARBA00022729"/>
    </source>
</evidence>
<feature type="domain" description="LamG-like jellyroll fold" evidence="3">
    <location>
        <begin position="407"/>
        <end position="565"/>
    </location>
</feature>
<dbReference type="Proteomes" id="UP001240984">
    <property type="component" value="Unassembled WGS sequence"/>
</dbReference>
<reference evidence="4 5" key="1">
    <citation type="submission" date="2023-07" db="EMBL/GenBank/DDBJ databases">
        <title>Sequencing the genomes of 1000 actinobacteria strains.</title>
        <authorList>
            <person name="Klenk H.-P."/>
        </authorList>
    </citation>
    <scope>NUCLEOTIDE SEQUENCE [LARGE SCALE GENOMIC DNA]</scope>
    <source>
        <strain evidence="4 5">DSM 44710</strain>
    </source>
</reference>
<protein>
    <recommendedName>
        <fullName evidence="3">LamG-like jellyroll fold domain-containing protein</fullName>
    </recommendedName>
</protein>
<sequence length="575" mass="60937">MTKFRFGWSQTPLGEVTATTSGALKTATVKLTVPKYGLINMYAYAIDATLNNGALGSSADYLVPRPSPAVAKWGLETYPGTDETAALADQQTATAGDTPLTTMSTTWNDSNRLMNARTLTFNNTAAKAVAAGLKPDTTKSFSVTAWVRPNDLTGAQTIAATDAGTGQWSPFRLQLRTDNGPKWCMTMNTRIDNSTATSVCSPTVPVAGQWTHVAGSFDATDGKIRLWVNGAETNGTFLTPLTTSGALLLGRATNAGAAADQLRGSLADAQFFDRVLVIDDFTGQLASETDSAGLDEAGILTPLLIADWDFQAAEWCLQEGAYQSTDFSCQAPDATPFQRRLSLTTGVNIVEGHDGGNALHLDSTFTLDPGDPRYGSFTEERAYAQWNSAPTGQTETWTNSPVARTDQSFTVSAWLRPDVVTGRTRTALSVTGNVQSSFYLGIRSYTVNNAEQHRWAVSTQNADAVTGASGGVSAADNPIDPASAGTNWTHITAVFNAPTKTVSLYINGDLAGNGQWPGQWPAPGPLTLGAARYSDTTGATSGQWVDQWNGAIDDVRIYQGAATSSTVHQLFTNGS</sequence>